<dbReference type="SUPFAM" id="SSF53474">
    <property type="entry name" value="alpha/beta-Hydrolases"/>
    <property type="match status" value="1"/>
</dbReference>
<dbReference type="Proteomes" id="UP000228945">
    <property type="component" value="Chromosome"/>
</dbReference>
<dbReference type="InterPro" id="IPR011659">
    <property type="entry name" value="WD40"/>
</dbReference>
<keyword evidence="2" id="KW-0720">Serine protease</keyword>
<dbReference type="KEGG" id="cmb:CSW64_13380"/>
<dbReference type="Gene3D" id="3.40.50.1820">
    <property type="entry name" value="alpha/beta hydrolase"/>
    <property type="match status" value="1"/>
</dbReference>
<evidence type="ECO:0000256" key="3">
    <source>
        <dbReference type="SAM" id="MobiDB-lite"/>
    </source>
</evidence>
<dbReference type="InterPro" id="IPR001375">
    <property type="entry name" value="Peptidase_S9_cat"/>
</dbReference>
<keyword evidence="1" id="KW-0378">Hydrolase</keyword>
<reference evidence="6 7" key="1">
    <citation type="submission" date="2017-10" db="EMBL/GenBank/DDBJ databases">
        <title>Genome sequence of Caulobacter mirabilis FWC38.</title>
        <authorList>
            <person name="Fiebig A."/>
            <person name="Crosson S."/>
        </authorList>
    </citation>
    <scope>NUCLEOTIDE SEQUENCE [LARGE SCALE GENOMIC DNA]</scope>
    <source>
        <strain evidence="6 7">FWC 38</strain>
    </source>
</reference>
<dbReference type="GO" id="GO:0006508">
    <property type="term" value="P:proteolysis"/>
    <property type="evidence" value="ECO:0007669"/>
    <property type="project" value="InterPro"/>
</dbReference>
<dbReference type="EMBL" id="CP024201">
    <property type="protein sequence ID" value="ATQ43336.1"/>
    <property type="molecule type" value="Genomic_DNA"/>
</dbReference>
<feature type="compositionally biased region" description="Polar residues" evidence="3">
    <location>
        <begin position="676"/>
        <end position="685"/>
    </location>
</feature>
<dbReference type="GO" id="GO:0004252">
    <property type="term" value="F:serine-type endopeptidase activity"/>
    <property type="evidence" value="ECO:0007669"/>
    <property type="project" value="TreeGrafter"/>
</dbReference>
<dbReference type="AlphaFoldDB" id="A0A2D2AZ93"/>
<dbReference type="Pfam" id="PF07676">
    <property type="entry name" value="PD40"/>
    <property type="match status" value="3"/>
</dbReference>
<dbReference type="OrthoDB" id="9812921at2"/>
<dbReference type="PANTHER" id="PTHR42776:SF27">
    <property type="entry name" value="DIPEPTIDYL PEPTIDASE FAMILY MEMBER 6"/>
    <property type="match status" value="1"/>
</dbReference>
<dbReference type="SUPFAM" id="SSF82171">
    <property type="entry name" value="DPP6 N-terminal domain-like"/>
    <property type="match status" value="1"/>
</dbReference>
<accession>A0A2D2AZ93</accession>
<evidence type="ECO:0000256" key="2">
    <source>
        <dbReference type="ARBA" id="ARBA00022825"/>
    </source>
</evidence>
<dbReference type="InterPro" id="IPR029058">
    <property type="entry name" value="AB_hydrolase_fold"/>
</dbReference>
<evidence type="ECO:0000259" key="5">
    <source>
        <dbReference type="Pfam" id="PF00326"/>
    </source>
</evidence>
<dbReference type="RefSeq" id="WP_099622587.1">
    <property type="nucleotide sequence ID" value="NZ_CP024201.1"/>
</dbReference>
<proteinExistence type="predicted"/>
<feature type="signal peptide" evidence="4">
    <location>
        <begin position="1"/>
        <end position="20"/>
    </location>
</feature>
<organism evidence="6 7">
    <name type="scientific">Caulobacter mirabilis</name>
    <dbReference type="NCBI Taxonomy" id="69666"/>
    <lineage>
        <taxon>Bacteria</taxon>
        <taxon>Pseudomonadati</taxon>
        <taxon>Pseudomonadota</taxon>
        <taxon>Alphaproteobacteria</taxon>
        <taxon>Caulobacterales</taxon>
        <taxon>Caulobacteraceae</taxon>
        <taxon>Caulobacter</taxon>
    </lineage>
</organism>
<evidence type="ECO:0000256" key="4">
    <source>
        <dbReference type="SAM" id="SignalP"/>
    </source>
</evidence>
<keyword evidence="4" id="KW-0732">Signal</keyword>
<dbReference type="Pfam" id="PF00326">
    <property type="entry name" value="Peptidase_S9"/>
    <property type="match status" value="1"/>
</dbReference>
<dbReference type="Gene3D" id="2.120.10.60">
    <property type="entry name" value="Tricorn protease N-terminal domain"/>
    <property type="match status" value="1"/>
</dbReference>
<dbReference type="PANTHER" id="PTHR42776">
    <property type="entry name" value="SERINE PEPTIDASE S9 FAMILY MEMBER"/>
    <property type="match status" value="1"/>
</dbReference>
<evidence type="ECO:0000313" key="6">
    <source>
        <dbReference type="EMBL" id="ATQ43336.1"/>
    </source>
</evidence>
<name>A0A2D2AZ93_9CAUL</name>
<keyword evidence="2" id="KW-0645">Protease</keyword>
<evidence type="ECO:0000313" key="7">
    <source>
        <dbReference type="Proteomes" id="UP000228945"/>
    </source>
</evidence>
<gene>
    <name evidence="6" type="ORF">CSW64_13380</name>
</gene>
<protein>
    <recommendedName>
        <fullName evidence="5">Peptidase S9 prolyl oligopeptidase catalytic domain-containing protein</fullName>
    </recommendedName>
</protein>
<evidence type="ECO:0000256" key="1">
    <source>
        <dbReference type="ARBA" id="ARBA00022801"/>
    </source>
</evidence>
<keyword evidence="7" id="KW-1185">Reference proteome</keyword>
<feature type="chain" id="PRO_5013931251" description="Peptidase S9 prolyl oligopeptidase catalytic domain-containing protein" evidence="4">
    <location>
        <begin position="21"/>
        <end position="685"/>
    </location>
</feature>
<dbReference type="InterPro" id="IPR011042">
    <property type="entry name" value="6-blade_b-propeller_TolB-like"/>
</dbReference>
<feature type="region of interest" description="Disordered" evidence="3">
    <location>
        <begin position="661"/>
        <end position="685"/>
    </location>
</feature>
<sequence length="685" mass="75905">MKPLRLAVLAASLFTCAAQAAPRTMTAVDLLELEKVSAPQVSPDGRTVLYSLGRADWKANEVREDIWRIGIDGRAPQRMVEGPASGVQWAPDGRAFAFVAKRRDDARRQIYVSAIDGGEPRRVGLRRTTPSALRWSPDGRSLYFLADVPDPKPLAKRLKDRDDMLPFETPRARRHLWRMTVADGKTERVTRGEFDVEAFDLSADGRSLLYRRSPSKLNDDNPKAELWLKGGEGADRRLTDNDYMEGGARLSPDGRSLLFLATAENGRYATVNPNLFVMTLADGAVREIAPGLGYELEAAEWSADGREIYISATTGVRRELFAVDVRTEALRPLARGDHSADDMSLSRDGRTLVYLQASATAPAEIYRLDPARPAPTAITQVHAGLAERFRLPRQEAIRWTAPDGQALEGLVTYPLDYQPGRRYPLVVQSHGGPRSSDVFNIFGYGRFNPVLAAEGVMTLSVNYRGGTGYGDAFLQGMNGGYFRHADKDVLSGVDHLVAQGLANPDRLGVMGWSAGGHITNRLVTVTNRFKAAASGAGAVDWPSMYLTSDTRWQRVEWFETPPYGSTARRDLYVDNSPLSALDRVKTPVLILAGERDERVPASQSIMLYRSLKALGVETELYLAPREPHNFTELRHRLFQINVTMGWFAERVLGRPYAWSRAPARAGDEDDRDDDVSTAQTEEAVQ</sequence>
<feature type="domain" description="Peptidase S9 prolyl oligopeptidase catalytic" evidence="5">
    <location>
        <begin position="450"/>
        <end position="649"/>
    </location>
</feature>
<dbReference type="Gene3D" id="2.120.10.30">
    <property type="entry name" value="TolB, C-terminal domain"/>
    <property type="match status" value="1"/>
</dbReference>